<evidence type="ECO:0000313" key="3">
    <source>
        <dbReference type="Proteomes" id="UP000822688"/>
    </source>
</evidence>
<dbReference type="EMBL" id="CM026421">
    <property type="protein sequence ID" value="KAG0592134.1"/>
    <property type="molecule type" value="Genomic_DNA"/>
</dbReference>
<evidence type="ECO:0000313" key="2">
    <source>
        <dbReference type="EMBL" id="KAG0592134.1"/>
    </source>
</evidence>
<feature type="compositionally biased region" description="Basic and acidic residues" evidence="1">
    <location>
        <begin position="61"/>
        <end position="75"/>
    </location>
</feature>
<gene>
    <name evidence="2" type="ORF">KC19_1G227900</name>
</gene>
<accession>A0A8T0J8A2</accession>
<organism evidence="2 3">
    <name type="scientific">Ceratodon purpureus</name>
    <name type="common">Fire moss</name>
    <name type="synonym">Dicranum purpureum</name>
    <dbReference type="NCBI Taxonomy" id="3225"/>
    <lineage>
        <taxon>Eukaryota</taxon>
        <taxon>Viridiplantae</taxon>
        <taxon>Streptophyta</taxon>
        <taxon>Embryophyta</taxon>
        <taxon>Bryophyta</taxon>
        <taxon>Bryophytina</taxon>
        <taxon>Bryopsida</taxon>
        <taxon>Dicranidae</taxon>
        <taxon>Pseudoditrichales</taxon>
        <taxon>Ditrichaceae</taxon>
        <taxon>Ceratodon</taxon>
    </lineage>
</organism>
<proteinExistence type="predicted"/>
<dbReference type="Proteomes" id="UP000822688">
    <property type="component" value="Chromosome 1"/>
</dbReference>
<sequence length="179" mass="19232">MAATMNAATMMSVATPTQLSSGASVAFNNGGLRMNMIASRRSAQPLRIRAYGPPAGTPGTGKDERNLGDKIKDLATDVSNKIQDKMPAGTQPGGVGRKPGDEWTQYSSTGELNESKKKAAEENNPDGLDVMQKLQDAGRTLKSKTNDVVQYGAHRNSDTVEDNVTEKNIKEQSEYTKNL</sequence>
<keyword evidence="3" id="KW-1185">Reference proteome</keyword>
<dbReference type="AlphaFoldDB" id="A0A8T0J8A2"/>
<comment type="caution">
    <text evidence="2">The sequence shown here is derived from an EMBL/GenBank/DDBJ whole genome shotgun (WGS) entry which is preliminary data.</text>
</comment>
<evidence type="ECO:0000256" key="1">
    <source>
        <dbReference type="SAM" id="MobiDB-lite"/>
    </source>
</evidence>
<protein>
    <submittedName>
        <fullName evidence="2">Uncharacterized protein</fullName>
    </submittedName>
</protein>
<feature type="compositionally biased region" description="Basic and acidic residues" evidence="1">
    <location>
        <begin position="164"/>
        <end position="179"/>
    </location>
</feature>
<feature type="region of interest" description="Disordered" evidence="1">
    <location>
        <begin position="50"/>
        <end position="179"/>
    </location>
</feature>
<reference evidence="2" key="1">
    <citation type="submission" date="2020-06" db="EMBL/GenBank/DDBJ databases">
        <title>WGS assembly of Ceratodon purpureus strain R40.</title>
        <authorList>
            <person name="Carey S.B."/>
            <person name="Jenkins J."/>
            <person name="Shu S."/>
            <person name="Lovell J.T."/>
            <person name="Sreedasyam A."/>
            <person name="Maumus F."/>
            <person name="Tiley G.P."/>
            <person name="Fernandez-Pozo N."/>
            <person name="Barry K."/>
            <person name="Chen C."/>
            <person name="Wang M."/>
            <person name="Lipzen A."/>
            <person name="Daum C."/>
            <person name="Saski C.A."/>
            <person name="Payton A.C."/>
            <person name="Mcbreen J.C."/>
            <person name="Conrad R.E."/>
            <person name="Kollar L.M."/>
            <person name="Olsson S."/>
            <person name="Huttunen S."/>
            <person name="Landis J.B."/>
            <person name="Wickett N.J."/>
            <person name="Johnson M.G."/>
            <person name="Rensing S.A."/>
            <person name="Grimwood J."/>
            <person name="Schmutz J."/>
            <person name="Mcdaniel S.F."/>
        </authorList>
    </citation>
    <scope>NUCLEOTIDE SEQUENCE</scope>
    <source>
        <strain evidence="2">R40</strain>
    </source>
</reference>
<name>A0A8T0J8A2_CERPU</name>